<dbReference type="PATRIC" id="fig|157687.3.peg.1123"/>
<accession>A0A134ACK9</accession>
<gene>
    <name evidence="10" type="ORF">HMPREF3180_01128</name>
</gene>
<dbReference type="SUPFAM" id="SSF52540">
    <property type="entry name" value="P-loop containing nucleoside triphosphate hydrolases"/>
    <property type="match status" value="1"/>
</dbReference>
<dbReference type="PROSITE" id="PS00211">
    <property type="entry name" value="ABC_TRANSPORTER_1"/>
    <property type="match status" value="1"/>
</dbReference>
<dbReference type="GO" id="GO:0005886">
    <property type="term" value="C:plasma membrane"/>
    <property type="evidence" value="ECO:0007669"/>
    <property type="project" value="UniProtKB-SubCell"/>
</dbReference>
<dbReference type="SMART" id="SM00382">
    <property type="entry name" value="AAA"/>
    <property type="match status" value="1"/>
</dbReference>
<dbReference type="OrthoDB" id="9780431at2"/>
<evidence type="ECO:0000256" key="3">
    <source>
        <dbReference type="ARBA" id="ARBA00022448"/>
    </source>
</evidence>
<keyword evidence="8" id="KW-0472">Membrane</keyword>
<keyword evidence="7" id="KW-0029">Amino-acid transport</keyword>
<evidence type="ECO:0000256" key="4">
    <source>
        <dbReference type="ARBA" id="ARBA00022475"/>
    </source>
</evidence>
<evidence type="ECO:0000313" key="11">
    <source>
        <dbReference type="Proteomes" id="UP000070483"/>
    </source>
</evidence>
<keyword evidence="3" id="KW-0813">Transport</keyword>
<evidence type="ECO:0000256" key="7">
    <source>
        <dbReference type="ARBA" id="ARBA00022970"/>
    </source>
</evidence>
<proteinExistence type="inferred from homology"/>
<dbReference type="GO" id="GO:0005524">
    <property type="term" value="F:ATP binding"/>
    <property type="evidence" value="ECO:0007669"/>
    <property type="project" value="UniProtKB-KW"/>
</dbReference>
<evidence type="ECO:0000256" key="6">
    <source>
        <dbReference type="ARBA" id="ARBA00022840"/>
    </source>
</evidence>
<reference evidence="11" key="1">
    <citation type="submission" date="2016-01" db="EMBL/GenBank/DDBJ databases">
        <authorList>
            <person name="Mitreva M."/>
            <person name="Pepin K.H."/>
            <person name="Mihindukulasuriya K.A."/>
            <person name="Fulton R."/>
            <person name="Fronick C."/>
            <person name="O'Laughlin M."/>
            <person name="Miner T."/>
            <person name="Herter B."/>
            <person name="Rosa B.A."/>
            <person name="Cordes M."/>
            <person name="Tomlinson C."/>
            <person name="Wollam A."/>
            <person name="Palsikar V.B."/>
            <person name="Mardis E.R."/>
            <person name="Wilson R.K."/>
        </authorList>
    </citation>
    <scope>NUCLEOTIDE SEQUENCE [LARGE SCALE GENOMIC DNA]</scope>
    <source>
        <strain evidence="11">KA00185</strain>
    </source>
</reference>
<dbReference type="InterPro" id="IPR003439">
    <property type="entry name" value="ABC_transporter-like_ATP-bd"/>
</dbReference>
<dbReference type="PANTHER" id="PTHR43166">
    <property type="entry name" value="AMINO ACID IMPORT ATP-BINDING PROTEIN"/>
    <property type="match status" value="1"/>
</dbReference>
<dbReference type="Proteomes" id="UP000070483">
    <property type="component" value="Unassembled WGS sequence"/>
</dbReference>
<dbReference type="Gene3D" id="3.40.50.300">
    <property type="entry name" value="P-loop containing nucleotide triphosphate hydrolases"/>
    <property type="match status" value="1"/>
</dbReference>
<comment type="similarity">
    <text evidence="2">Belongs to the ABC transporter superfamily.</text>
</comment>
<dbReference type="PROSITE" id="PS50893">
    <property type="entry name" value="ABC_TRANSPORTER_2"/>
    <property type="match status" value="1"/>
</dbReference>
<dbReference type="InterPro" id="IPR003593">
    <property type="entry name" value="AAA+_ATPase"/>
</dbReference>
<dbReference type="PANTHER" id="PTHR43166:SF9">
    <property type="entry name" value="GLUTAMATE_ASPARTATE IMPORT ATP-BINDING PROTEIN GLTL"/>
    <property type="match status" value="1"/>
</dbReference>
<dbReference type="Pfam" id="PF00005">
    <property type="entry name" value="ABC_tran"/>
    <property type="match status" value="1"/>
</dbReference>
<dbReference type="InterPro" id="IPR050086">
    <property type="entry name" value="MetN_ABC_transporter-like"/>
</dbReference>
<evidence type="ECO:0000256" key="2">
    <source>
        <dbReference type="ARBA" id="ARBA00005417"/>
    </source>
</evidence>
<comment type="caution">
    <text evidence="10">The sequence shown here is derived from an EMBL/GenBank/DDBJ whole genome shotgun (WGS) entry which is preliminary data.</text>
</comment>
<name>A0A134ACK9_9FUSO</name>
<sequence>MKSEKIAKDRKNMEEKKIVEVKKLKKQYGDNIILKNINLHINKGEVVSLIGPSGSGKSTILRCIVDLESITSGEILIEGNNLTDKNVDKKIKKEMLLKTGMVFQTFNLFPHMSVRNNIVRTLKLVKKMDTEKAENIAKEMLNLVGLSDKINNYPNELSGGQKQRVAIARALALHPDIMLFDEPTSALDPELVKEVLDIIRKLKSQKITMLIVSHEMNFVREISDRVIVIEKGEILETGTSKKIFENPSSQRVREFLNANK</sequence>
<dbReference type="InterPro" id="IPR030679">
    <property type="entry name" value="ABC_ATPase_HisP-typ"/>
</dbReference>
<dbReference type="InterPro" id="IPR027417">
    <property type="entry name" value="P-loop_NTPase"/>
</dbReference>
<dbReference type="EMBL" id="LSDD01000089">
    <property type="protein sequence ID" value="KXB65449.1"/>
    <property type="molecule type" value="Genomic_DNA"/>
</dbReference>
<evidence type="ECO:0000259" key="9">
    <source>
        <dbReference type="PROSITE" id="PS50893"/>
    </source>
</evidence>
<comment type="subcellular location">
    <subcellularLocation>
        <location evidence="1">Cell membrane</location>
        <topology evidence="1">Peripheral membrane protein</topology>
    </subcellularLocation>
</comment>
<evidence type="ECO:0000256" key="8">
    <source>
        <dbReference type="ARBA" id="ARBA00023136"/>
    </source>
</evidence>
<keyword evidence="5" id="KW-0547">Nucleotide-binding</keyword>
<keyword evidence="11" id="KW-1185">Reference proteome</keyword>
<evidence type="ECO:0000256" key="1">
    <source>
        <dbReference type="ARBA" id="ARBA00004202"/>
    </source>
</evidence>
<evidence type="ECO:0000313" key="10">
    <source>
        <dbReference type="EMBL" id="KXB65449.1"/>
    </source>
</evidence>
<dbReference type="InterPro" id="IPR017871">
    <property type="entry name" value="ABC_transporter-like_CS"/>
</dbReference>
<organism evidence="10 11">
    <name type="scientific">Leptotrichia wadei</name>
    <dbReference type="NCBI Taxonomy" id="157687"/>
    <lineage>
        <taxon>Bacteria</taxon>
        <taxon>Fusobacteriati</taxon>
        <taxon>Fusobacteriota</taxon>
        <taxon>Fusobacteriia</taxon>
        <taxon>Fusobacteriales</taxon>
        <taxon>Leptotrichiaceae</taxon>
        <taxon>Leptotrichia</taxon>
    </lineage>
</organism>
<dbReference type="GO" id="GO:0016887">
    <property type="term" value="F:ATP hydrolysis activity"/>
    <property type="evidence" value="ECO:0007669"/>
    <property type="project" value="InterPro"/>
</dbReference>
<keyword evidence="6 10" id="KW-0067">ATP-binding</keyword>
<protein>
    <submittedName>
        <fullName evidence="10">Putative glutamine ABC transporter, ATP-binding protein GlnQ</fullName>
    </submittedName>
</protein>
<dbReference type="PIRSF" id="PIRSF039085">
    <property type="entry name" value="ABC_ATPase_HisP"/>
    <property type="match status" value="1"/>
</dbReference>
<feature type="domain" description="ABC transporter" evidence="9">
    <location>
        <begin position="19"/>
        <end position="256"/>
    </location>
</feature>
<dbReference type="GO" id="GO:0015424">
    <property type="term" value="F:ABC-type amino acid transporter activity"/>
    <property type="evidence" value="ECO:0007669"/>
    <property type="project" value="InterPro"/>
</dbReference>
<keyword evidence="4" id="KW-1003">Cell membrane</keyword>
<dbReference type="AlphaFoldDB" id="A0A134ACK9"/>
<dbReference type="STRING" id="157687.HMPREF3180_01128"/>
<evidence type="ECO:0000256" key="5">
    <source>
        <dbReference type="ARBA" id="ARBA00022741"/>
    </source>
</evidence>